<evidence type="ECO:0000313" key="3">
    <source>
        <dbReference type="EMBL" id="RGL55517.1"/>
    </source>
</evidence>
<dbReference type="Gene3D" id="3.40.50.720">
    <property type="entry name" value="NAD(P)-binding Rossmann-like Domain"/>
    <property type="match status" value="1"/>
</dbReference>
<sequence length="305" mass="34957">MKAFVTGASGFIGSYLVKALVDDGHEVLCLKRITSKLDSLDGYEKRVKWVNTSDNWQEAFIEFQPYIVFNLAWNGVAAADRVVWEKQVSNIAMQQELLDLALKSGCKKFVGTGSQSEYGDFNEKIDEEYPVNPKTAYAAVKAASLTIMKSFCEINHIDWYWFRLFPLFGPHEADKWLIPSLIRSISNDTHMDLTPGEQKLAYLYVGECAKAIEMAIYADNKSGVYNICSDNPTSLKELVTNIRDRINPDFKLNFGSLPYRYGQCMYMEGDTTKLRDNIYNLNTSDFEVQLDNTIKYYLKRYDNEK</sequence>
<dbReference type="CDD" id="cd08946">
    <property type="entry name" value="SDR_e"/>
    <property type="match status" value="1"/>
</dbReference>
<dbReference type="Proteomes" id="UP000261187">
    <property type="component" value="Unassembled WGS sequence"/>
</dbReference>
<dbReference type="Pfam" id="PF01370">
    <property type="entry name" value="Epimerase"/>
    <property type="match status" value="1"/>
</dbReference>
<dbReference type="SUPFAM" id="SSF51735">
    <property type="entry name" value="NAD(P)-binding Rossmann-fold domains"/>
    <property type="match status" value="1"/>
</dbReference>
<gene>
    <name evidence="3" type="ORF">DXC61_13600</name>
</gene>
<dbReference type="PANTHER" id="PTHR43000">
    <property type="entry name" value="DTDP-D-GLUCOSE 4,6-DEHYDRATASE-RELATED"/>
    <property type="match status" value="1"/>
</dbReference>
<organism evidence="3 4">
    <name type="scientific">Segatella copri</name>
    <dbReference type="NCBI Taxonomy" id="165179"/>
    <lineage>
        <taxon>Bacteria</taxon>
        <taxon>Pseudomonadati</taxon>
        <taxon>Bacteroidota</taxon>
        <taxon>Bacteroidia</taxon>
        <taxon>Bacteroidales</taxon>
        <taxon>Prevotellaceae</taxon>
        <taxon>Segatella</taxon>
    </lineage>
</organism>
<comment type="caution">
    <text evidence="3">The sequence shown here is derived from an EMBL/GenBank/DDBJ whole genome shotgun (WGS) entry which is preliminary data.</text>
</comment>
<dbReference type="InterPro" id="IPR036291">
    <property type="entry name" value="NAD(P)-bd_dom_sf"/>
</dbReference>
<proteinExistence type="inferred from homology"/>
<dbReference type="RefSeq" id="WP_117695602.1">
    <property type="nucleotide sequence ID" value="NZ_QSSA01000038.1"/>
</dbReference>
<evidence type="ECO:0000259" key="2">
    <source>
        <dbReference type="Pfam" id="PF01370"/>
    </source>
</evidence>
<evidence type="ECO:0000256" key="1">
    <source>
        <dbReference type="ARBA" id="ARBA00007637"/>
    </source>
</evidence>
<feature type="domain" description="NAD-dependent epimerase/dehydratase" evidence="2">
    <location>
        <begin position="4"/>
        <end position="228"/>
    </location>
</feature>
<protein>
    <submittedName>
        <fullName evidence="3">NAD(P)-dependent oxidoreductase</fullName>
    </submittedName>
</protein>
<dbReference type="AlphaFoldDB" id="A0AA92SWI0"/>
<evidence type="ECO:0000313" key="4">
    <source>
        <dbReference type="Proteomes" id="UP000261187"/>
    </source>
</evidence>
<name>A0AA92SWI0_9BACT</name>
<comment type="similarity">
    <text evidence="1">Belongs to the NAD(P)-dependent epimerase/dehydratase family.</text>
</comment>
<accession>A0AA92SWI0</accession>
<reference evidence="3 4" key="1">
    <citation type="submission" date="2018-08" db="EMBL/GenBank/DDBJ databases">
        <title>A genome reference for cultivated species of the human gut microbiota.</title>
        <authorList>
            <person name="Zou Y."/>
            <person name="Xue W."/>
            <person name="Luo G."/>
        </authorList>
    </citation>
    <scope>NUCLEOTIDE SEQUENCE [LARGE SCALE GENOMIC DNA]</scope>
    <source>
        <strain evidence="3 4">TF06-40</strain>
    </source>
</reference>
<dbReference type="InterPro" id="IPR001509">
    <property type="entry name" value="Epimerase_deHydtase"/>
</dbReference>
<dbReference type="EMBL" id="QSSA01000038">
    <property type="protein sequence ID" value="RGL55517.1"/>
    <property type="molecule type" value="Genomic_DNA"/>
</dbReference>